<dbReference type="Proteomes" id="UP000019149">
    <property type="component" value="Unassembled WGS sequence"/>
</dbReference>
<sequence>MKTALTFVTLSLVLFIAWCSAKPKLLSDKMHHMDVHMSSGRHEKVVYEADEQKDVEGKDVDITGGKRGQLPSILHTINSLPRRLNPHHVQWPVSSAPHYDDSTRSTEK</sequence>
<keyword evidence="4" id="KW-1185">Reference proteome</keyword>
<feature type="chain" id="PRO_5004882171" evidence="2">
    <location>
        <begin position="22"/>
        <end position="108"/>
    </location>
</feature>
<evidence type="ECO:0000313" key="3">
    <source>
        <dbReference type="EMBL" id="EUB53864.1"/>
    </source>
</evidence>
<dbReference type="GeneID" id="36346992"/>
<feature type="region of interest" description="Disordered" evidence="1">
    <location>
        <begin position="88"/>
        <end position="108"/>
    </location>
</feature>
<gene>
    <name evidence="3" type="ORF">EGR_11285</name>
</gene>
<dbReference type="EMBL" id="APAU02000718">
    <property type="protein sequence ID" value="EUB53864.1"/>
    <property type="molecule type" value="Genomic_DNA"/>
</dbReference>
<evidence type="ECO:0000256" key="2">
    <source>
        <dbReference type="SAM" id="SignalP"/>
    </source>
</evidence>
<organism evidence="3 4">
    <name type="scientific">Echinococcus granulosus</name>
    <name type="common">Hydatid tapeworm</name>
    <dbReference type="NCBI Taxonomy" id="6210"/>
    <lineage>
        <taxon>Eukaryota</taxon>
        <taxon>Metazoa</taxon>
        <taxon>Spiralia</taxon>
        <taxon>Lophotrochozoa</taxon>
        <taxon>Platyhelminthes</taxon>
        <taxon>Cestoda</taxon>
        <taxon>Eucestoda</taxon>
        <taxon>Cyclophyllidea</taxon>
        <taxon>Taeniidae</taxon>
        <taxon>Echinococcus</taxon>
        <taxon>Echinococcus granulosus group</taxon>
    </lineage>
</organism>
<dbReference type="CTD" id="36346992"/>
<dbReference type="RefSeq" id="XP_024345060.1">
    <property type="nucleotide sequence ID" value="XM_024500526.1"/>
</dbReference>
<feature type="signal peptide" evidence="2">
    <location>
        <begin position="1"/>
        <end position="21"/>
    </location>
</feature>
<evidence type="ECO:0000256" key="1">
    <source>
        <dbReference type="SAM" id="MobiDB-lite"/>
    </source>
</evidence>
<dbReference type="AlphaFoldDB" id="W6UK31"/>
<proteinExistence type="predicted"/>
<keyword evidence="2" id="KW-0732">Signal</keyword>
<accession>W6UK31</accession>
<protein>
    <submittedName>
        <fullName evidence="3">Uncharacterized protein</fullName>
    </submittedName>
</protein>
<reference evidence="3 4" key="1">
    <citation type="journal article" date="2013" name="Nat. Genet.">
        <title>The genome of the hydatid tapeworm Echinococcus granulosus.</title>
        <authorList>
            <person name="Zheng H."/>
            <person name="Zhang W."/>
            <person name="Zhang L."/>
            <person name="Zhang Z."/>
            <person name="Li J."/>
            <person name="Lu G."/>
            <person name="Zhu Y."/>
            <person name="Wang Y."/>
            <person name="Huang Y."/>
            <person name="Liu J."/>
            <person name="Kang H."/>
            <person name="Chen J."/>
            <person name="Wang L."/>
            <person name="Chen A."/>
            <person name="Yu S."/>
            <person name="Gao Z."/>
            <person name="Jin L."/>
            <person name="Gu W."/>
            <person name="Wang Z."/>
            <person name="Zhao L."/>
            <person name="Shi B."/>
            <person name="Wen H."/>
            <person name="Lin R."/>
            <person name="Jones M.K."/>
            <person name="Brejova B."/>
            <person name="Vinar T."/>
            <person name="Zhao G."/>
            <person name="McManus D.P."/>
            <person name="Chen Z."/>
            <person name="Zhou Y."/>
            <person name="Wang S."/>
        </authorList>
    </citation>
    <scope>NUCLEOTIDE SEQUENCE [LARGE SCALE GENOMIC DNA]</scope>
</reference>
<feature type="compositionally biased region" description="Basic and acidic residues" evidence="1">
    <location>
        <begin position="98"/>
        <end position="108"/>
    </location>
</feature>
<name>W6UK31_ECHGR</name>
<dbReference type="KEGG" id="egl:EGR_11285"/>
<comment type="caution">
    <text evidence="3">The sequence shown here is derived from an EMBL/GenBank/DDBJ whole genome shotgun (WGS) entry which is preliminary data.</text>
</comment>
<evidence type="ECO:0000313" key="4">
    <source>
        <dbReference type="Proteomes" id="UP000019149"/>
    </source>
</evidence>